<feature type="compositionally biased region" description="Basic residues" evidence="1">
    <location>
        <begin position="1"/>
        <end position="12"/>
    </location>
</feature>
<gene>
    <name evidence="2" type="ORF">GOODEAATRI_020011</name>
</gene>
<organism evidence="2 3">
    <name type="scientific">Goodea atripinnis</name>
    <dbReference type="NCBI Taxonomy" id="208336"/>
    <lineage>
        <taxon>Eukaryota</taxon>
        <taxon>Metazoa</taxon>
        <taxon>Chordata</taxon>
        <taxon>Craniata</taxon>
        <taxon>Vertebrata</taxon>
        <taxon>Euteleostomi</taxon>
        <taxon>Actinopterygii</taxon>
        <taxon>Neopterygii</taxon>
        <taxon>Teleostei</taxon>
        <taxon>Neoteleostei</taxon>
        <taxon>Acanthomorphata</taxon>
        <taxon>Ovalentaria</taxon>
        <taxon>Atherinomorphae</taxon>
        <taxon>Cyprinodontiformes</taxon>
        <taxon>Goodeidae</taxon>
        <taxon>Goodea</taxon>
    </lineage>
</organism>
<reference evidence="2 3" key="1">
    <citation type="submission" date="2021-06" db="EMBL/GenBank/DDBJ databases">
        <authorList>
            <person name="Palmer J.M."/>
        </authorList>
    </citation>
    <scope>NUCLEOTIDE SEQUENCE [LARGE SCALE GENOMIC DNA]</scope>
    <source>
        <strain evidence="2 3">GA_2019</strain>
        <tissue evidence="2">Muscle</tissue>
    </source>
</reference>
<evidence type="ECO:0000256" key="1">
    <source>
        <dbReference type="SAM" id="MobiDB-lite"/>
    </source>
</evidence>
<keyword evidence="3" id="KW-1185">Reference proteome</keyword>
<dbReference type="Proteomes" id="UP001476798">
    <property type="component" value="Unassembled WGS sequence"/>
</dbReference>
<feature type="region of interest" description="Disordered" evidence="1">
    <location>
        <begin position="1"/>
        <end position="27"/>
    </location>
</feature>
<evidence type="ECO:0000313" key="2">
    <source>
        <dbReference type="EMBL" id="MEQ2162466.1"/>
    </source>
</evidence>
<proteinExistence type="predicted"/>
<accession>A0ABV0MTM0</accession>
<comment type="caution">
    <text evidence="2">The sequence shown here is derived from an EMBL/GenBank/DDBJ whole genome shotgun (WGS) entry which is preliminary data.</text>
</comment>
<sequence>MGASGPRRKRKASSASRLFPFDSRNRGVSGMKHMATIISDGGREQQIASQRQSMNRPAGRVQTVDFMILLKPGFCLKTKNTDYDK</sequence>
<protein>
    <submittedName>
        <fullName evidence="2">Uncharacterized protein</fullName>
    </submittedName>
</protein>
<feature type="non-terminal residue" evidence="2">
    <location>
        <position position="85"/>
    </location>
</feature>
<name>A0ABV0MTM0_9TELE</name>
<dbReference type="EMBL" id="JAHRIO010011826">
    <property type="protein sequence ID" value="MEQ2162466.1"/>
    <property type="molecule type" value="Genomic_DNA"/>
</dbReference>
<evidence type="ECO:0000313" key="3">
    <source>
        <dbReference type="Proteomes" id="UP001476798"/>
    </source>
</evidence>